<protein>
    <recommendedName>
        <fullName evidence="4">RNase H type-1 domain-containing protein</fullName>
    </recommendedName>
</protein>
<dbReference type="EMBL" id="BAABME010028421">
    <property type="protein sequence ID" value="GAA0179107.1"/>
    <property type="molecule type" value="Genomic_DNA"/>
</dbReference>
<gene>
    <name evidence="2" type="ORF">LIER_42198</name>
</gene>
<dbReference type="Proteomes" id="UP001454036">
    <property type="component" value="Unassembled WGS sequence"/>
</dbReference>
<feature type="region of interest" description="Disordered" evidence="1">
    <location>
        <begin position="178"/>
        <end position="199"/>
    </location>
</feature>
<evidence type="ECO:0000313" key="2">
    <source>
        <dbReference type="EMBL" id="GAA0179107.1"/>
    </source>
</evidence>
<sequence length="231" mass="25183">MEHVPRERNEEVDRLSHLATAGYETLPEAIVVEWVEVEAFRPKEVMNKNASKREGSSLVPWIDGAQRGASGHVWKSHHREIPQAEDPPIRSILAINSHGCSGPRKIVETRGRGVMLSSHPAGYHHLYSSAYTLPPGRVVTESSLDNVGQNSIGQRHQHDSTERAVLVVGLLKALSLPLDSGKPGERHPSPSLPSSGPRLVGLAPRGSGWQYLLEDSSQGVHSLAHPSWCAP</sequence>
<organism evidence="2 3">
    <name type="scientific">Lithospermum erythrorhizon</name>
    <name type="common">Purple gromwell</name>
    <name type="synonym">Lithospermum officinale var. erythrorhizon</name>
    <dbReference type="NCBI Taxonomy" id="34254"/>
    <lineage>
        <taxon>Eukaryota</taxon>
        <taxon>Viridiplantae</taxon>
        <taxon>Streptophyta</taxon>
        <taxon>Embryophyta</taxon>
        <taxon>Tracheophyta</taxon>
        <taxon>Spermatophyta</taxon>
        <taxon>Magnoliopsida</taxon>
        <taxon>eudicotyledons</taxon>
        <taxon>Gunneridae</taxon>
        <taxon>Pentapetalae</taxon>
        <taxon>asterids</taxon>
        <taxon>lamiids</taxon>
        <taxon>Boraginales</taxon>
        <taxon>Boraginaceae</taxon>
        <taxon>Boraginoideae</taxon>
        <taxon>Lithospermeae</taxon>
        <taxon>Lithospermum</taxon>
    </lineage>
</organism>
<comment type="caution">
    <text evidence="2">The sequence shown here is derived from an EMBL/GenBank/DDBJ whole genome shotgun (WGS) entry which is preliminary data.</text>
</comment>
<dbReference type="AlphaFoldDB" id="A0AAV3RLZ8"/>
<evidence type="ECO:0000313" key="3">
    <source>
        <dbReference type="Proteomes" id="UP001454036"/>
    </source>
</evidence>
<proteinExistence type="predicted"/>
<evidence type="ECO:0000256" key="1">
    <source>
        <dbReference type="SAM" id="MobiDB-lite"/>
    </source>
</evidence>
<evidence type="ECO:0008006" key="4">
    <source>
        <dbReference type="Google" id="ProtNLM"/>
    </source>
</evidence>
<keyword evidence="3" id="KW-1185">Reference proteome</keyword>
<name>A0AAV3RLZ8_LITER</name>
<accession>A0AAV3RLZ8</accession>
<reference evidence="2 3" key="1">
    <citation type="submission" date="2024-01" db="EMBL/GenBank/DDBJ databases">
        <title>The complete chloroplast genome sequence of Lithospermum erythrorhizon: insights into the phylogenetic relationship among Boraginaceae species and the maternal lineages of purple gromwells.</title>
        <authorList>
            <person name="Okada T."/>
            <person name="Watanabe K."/>
        </authorList>
    </citation>
    <scope>NUCLEOTIDE SEQUENCE [LARGE SCALE GENOMIC DNA]</scope>
</reference>